<protein>
    <recommendedName>
        <fullName evidence="3">HEAT repeat domain-containing protein</fullName>
    </recommendedName>
</protein>
<dbReference type="AlphaFoldDB" id="A0A0K8PAI4"/>
<keyword evidence="2" id="KW-1185">Reference proteome</keyword>
<dbReference type="RefSeq" id="WP_201777230.1">
    <property type="nucleotide sequence ID" value="NZ_DF968180.1"/>
</dbReference>
<reference evidence="1" key="1">
    <citation type="journal article" date="2015" name="Genome Announc.">
        <title>Draft Genome Sequence of Anaerolineae Strain TC1, a Novel Isolate from a Methanogenic Wastewater Treatment System.</title>
        <authorList>
            <person name="Matsuura N."/>
            <person name="Tourlousse D.M."/>
            <person name="Sun L."/>
            <person name="Toyonaga M."/>
            <person name="Kuroda K."/>
            <person name="Ohashi A."/>
            <person name="Cruz R."/>
            <person name="Yamaguchi T."/>
            <person name="Sekiguchi Y."/>
        </authorList>
    </citation>
    <scope>NUCLEOTIDE SEQUENCE [LARGE SCALE GENOMIC DNA]</scope>
    <source>
        <strain evidence="1">TC1</strain>
    </source>
</reference>
<dbReference type="InterPro" id="IPR011989">
    <property type="entry name" value="ARM-like"/>
</dbReference>
<sequence length="204" mass="23763">MKMLTIDDIQSVNKENLEEISAELEADDLNLLVSCLDEKDDKIRYPALLLLQHRSEIHEDVFPFWDEFTKKLTDTNSFQRSIGLMMIAANARWDHGDRMETTLDDYLNCLNDEKPITIRQGIQGLMQIVPFHEKLRLKIADRLMQLDLKEIRETMRKSILTDILNVLMIIRRNGTTDSIEQYIGNALTGGILDRKTVQQFQQQL</sequence>
<dbReference type="STRING" id="1678840.ATC1_1289"/>
<evidence type="ECO:0000313" key="1">
    <source>
        <dbReference type="EMBL" id="GAP39559.1"/>
    </source>
</evidence>
<gene>
    <name evidence="1" type="ORF">ATC1_1289</name>
</gene>
<proteinExistence type="predicted"/>
<organism evidence="1">
    <name type="scientific">Flexilinea flocculi</name>
    <dbReference type="NCBI Taxonomy" id="1678840"/>
    <lineage>
        <taxon>Bacteria</taxon>
        <taxon>Bacillati</taxon>
        <taxon>Chloroflexota</taxon>
        <taxon>Anaerolineae</taxon>
        <taxon>Anaerolineales</taxon>
        <taxon>Anaerolineaceae</taxon>
        <taxon>Flexilinea</taxon>
    </lineage>
</organism>
<dbReference type="EMBL" id="DF968180">
    <property type="protein sequence ID" value="GAP39559.1"/>
    <property type="molecule type" value="Genomic_DNA"/>
</dbReference>
<dbReference type="InterPro" id="IPR016024">
    <property type="entry name" value="ARM-type_fold"/>
</dbReference>
<dbReference type="Proteomes" id="UP000053370">
    <property type="component" value="Unassembled WGS sequence"/>
</dbReference>
<dbReference type="PATRIC" id="fig|1678840.3.peg.607"/>
<name>A0A0K8PAI4_9CHLR</name>
<evidence type="ECO:0000313" key="2">
    <source>
        <dbReference type="Proteomes" id="UP000053370"/>
    </source>
</evidence>
<dbReference type="Gene3D" id="1.25.10.10">
    <property type="entry name" value="Leucine-rich Repeat Variant"/>
    <property type="match status" value="1"/>
</dbReference>
<accession>A0A0K8PAI4</accession>
<evidence type="ECO:0008006" key="3">
    <source>
        <dbReference type="Google" id="ProtNLM"/>
    </source>
</evidence>
<dbReference type="SUPFAM" id="SSF48371">
    <property type="entry name" value="ARM repeat"/>
    <property type="match status" value="1"/>
</dbReference>